<dbReference type="InterPro" id="IPR017850">
    <property type="entry name" value="Alkaline_phosphatase_core_sf"/>
</dbReference>
<evidence type="ECO:0000313" key="1">
    <source>
        <dbReference type="EMBL" id="CAD7634580.1"/>
    </source>
</evidence>
<protein>
    <recommendedName>
        <fullName evidence="3">Sulfatase N-terminal domain-containing protein</fullName>
    </recommendedName>
</protein>
<gene>
    <name evidence="1" type="ORF">OSB1V03_LOCUS14976</name>
</gene>
<dbReference type="PANTHER" id="PTHR10974">
    <property type="entry name" value="FI08016P-RELATED"/>
    <property type="match status" value="1"/>
</dbReference>
<dbReference type="EMBL" id="CAJPIZ010014912">
    <property type="protein sequence ID" value="CAG2115010.1"/>
    <property type="molecule type" value="Genomic_DNA"/>
</dbReference>
<dbReference type="Gene3D" id="3.40.720.10">
    <property type="entry name" value="Alkaline Phosphatase, subunit A"/>
    <property type="match status" value="1"/>
</dbReference>
<dbReference type="EMBL" id="OC869487">
    <property type="protein sequence ID" value="CAD7634580.1"/>
    <property type="molecule type" value="Genomic_DNA"/>
</dbReference>
<dbReference type="AlphaFoldDB" id="A0A7R9L5R1"/>
<dbReference type="SUPFAM" id="SSF53649">
    <property type="entry name" value="Alkaline phosphatase-like"/>
    <property type="match status" value="1"/>
</dbReference>
<dbReference type="OrthoDB" id="6412187at2759"/>
<sequence>MIRYKKDNTCNNGDIGARSHYKYIYDFMRLMASRNERYFAYMSLNGWTKDSLNKIGFMDNSTHDFLHDLIVKDNNTLLDETLVIFFSDQGSDWSPINELYFKEVESRLPFLFMRLPKQLRDKYGSVFNTNTKQLITPFDIHATLVHILNGEANKTLPHGLSLLDQIPDNRDCKSASIPESKCIQTIGELELVIQLMRPFEGRIVTNRFAARFGPIHPYCHSIALSSITSSLNRGNSSIRQPFVSIMKEMFAFLVNSCVVINFGGSLK</sequence>
<reference evidence="1" key="1">
    <citation type="submission" date="2020-11" db="EMBL/GenBank/DDBJ databases">
        <authorList>
            <person name="Tran Van P."/>
        </authorList>
    </citation>
    <scope>NUCLEOTIDE SEQUENCE</scope>
</reference>
<dbReference type="Proteomes" id="UP000759131">
    <property type="component" value="Unassembled WGS sequence"/>
</dbReference>
<proteinExistence type="predicted"/>
<accession>A0A7R9L5R1</accession>
<evidence type="ECO:0008006" key="3">
    <source>
        <dbReference type="Google" id="ProtNLM"/>
    </source>
</evidence>
<name>A0A7R9L5R1_9ACAR</name>
<keyword evidence="2" id="KW-1185">Reference proteome</keyword>
<evidence type="ECO:0000313" key="2">
    <source>
        <dbReference type="Proteomes" id="UP000759131"/>
    </source>
</evidence>
<dbReference type="InterPro" id="IPR004245">
    <property type="entry name" value="DUF229"/>
</dbReference>
<organism evidence="1">
    <name type="scientific">Medioppia subpectinata</name>
    <dbReference type="NCBI Taxonomy" id="1979941"/>
    <lineage>
        <taxon>Eukaryota</taxon>
        <taxon>Metazoa</taxon>
        <taxon>Ecdysozoa</taxon>
        <taxon>Arthropoda</taxon>
        <taxon>Chelicerata</taxon>
        <taxon>Arachnida</taxon>
        <taxon>Acari</taxon>
        <taxon>Acariformes</taxon>
        <taxon>Sarcoptiformes</taxon>
        <taxon>Oribatida</taxon>
        <taxon>Brachypylina</taxon>
        <taxon>Oppioidea</taxon>
        <taxon>Oppiidae</taxon>
        <taxon>Medioppia</taxon>
    </lineage>
</organism>
<dbReference type="Pfam" id="PF02995">
    <property type="entry name" value="DUF229"/>
    <property type="match status" value="1"/>
</dbReference>
<dbReference type="PANTHER" id="PTHR10974:SF1">
    <property type="entry name" value="FI08016P-RELATED"/>
    <property type="match status" value="1"/>
</dbReference>
<dbReference type="GO" id="GO:0005615">
    <property type="term" value="C:extracellular space"/>
    <property type="evidence" value="ECO:0007669"/>
    <property type="project" value="TreeGrafter"/>
</dbReference>